<evidence type="ECO:0000313" key="2">
    <source>
        <dbReference type="EMBL" id="OEU13045.1"/>
    </source>
</evidence>
<dbReference type="Proteomes" id="UP000095751">
    <property type="component" value="Unassembled WGS sequence"/>
</dbReference>
<dbReference type="InParanoid" id="A0A1E7F4X5"/>
<evidence type="ECO:0000313" key="3">
    <source>
        <dbReference type="Proteomes" id="UP000095751"/>
    </source>
</evidence>
<reference evidence="2 3" key="1">
    <citation type="submission" date="2016-09" db="EMBL/GenBank/DDBJ databases">
        <title>Extensive genetic diversity and differential bi-allelic expression allows diatom success in the polar Southern Ocean.</title>
        <authorList>
            <consortium name="DOE Joint Genome Institute"/>
            <person name="Mock T."/>
            <person name="Otillar R.P."/>
            <person name="Strauss J."/>
            <person name="Dupont C."/>
            <person name="Frickenhaus S."/>
            <person name="Maumus F."/>
            <person name="Mcmullan M."/>
            <person name="Sanges R."/>
            <person name="Schmutz J."/>
            <person name="Toseland A."/>
            <person name="Valas R."/>
            <person name="Veluchamy A."/>
            <person name="Ward B.J."/>
            <person name="Allen A."/>
            <person name="Barry K."/>
            <person name="Falciatore A."/>
            <person name="Ferrante M."/>
            <person name="Fortunato A.E."/>
            <person name="Gloeckner G."/>
            <person name="Gruber A."/>
            <person name="Hipkin R."/>
            <person name="Janech M."/>
            <person name="Kroth P."/>
            <person name="Leese F."/>
            <person name="Lindquist E."/>
            <person name="Lyon B.R."/>
            <person name="Martin J."/>
            <person name="Mayer C."/>
            <person name="Parker M."/>
            <person name="Quesneville H."/>
            <person name="Raymond J."/>
            <person name="Uhlig C."/>
            <person name="Valentin K.U."/>
            <person name="Worden A.Z."/>
            <person name="Armbrust E.V."/>
            <person name="Bowler C."/>
            <person name="Green B."/>
            <person name="Moulton V."/>
            <person name="Van Oosterhout C."/>
            <person name="Grigoriev I."/>
        </authorList>
    </citation>
    <scope>NUCLEOTIDE SEQUENCE [LARGE SCALE GENOMIC DNA]</scope>
    <source>
        <strain evidence="2 3">CCMP1102</strain>
    </source>
</reference>
<keyword evidence="3" id="KW-1185">Reference proteome</keyword>
<accession>A0A1E7F4X5</accession>
<organism evidence="2 3">
    <name type="scientific">Fragilariopsis cylindrus CCMP1102</name>
    <dbReference type="NCBI Taxonomy" id="635003"/>
    <lineage>
        <taxon>Eukaryota</taxon>
        <taxon>Sar</taxon>
        <taxon>Stramenopiles</taxon>
        <taxon>Ochrophyta</taxon>
        <taxon>Bacillariophyta</taxon>
        <taxon>Bacillariophyceae</taxon>
        <taxon>Bacillariophycidae</taxon>
        <taxon>Bacillariales</taxon>
        <taxon>Bacillariaceae</taxon>
        <taxon>Fragilariopsis</taxon>
    </lineage>
</organism>
<feature type="compositionally biased region" description="Polar residues" evidence="1">
    <location>
        <begin position="196"/>
        <end position="213"/>
    </location>
</feature>
<dbReference type="OrthoDB" id="10582454at2759"/>
<evidence type="ECO:0000256" key="1">
    <source>
        <dbReference type="SAM" id="MobiDB-lite"/>
    </source>
</evidence>
<proteinExistence type="predicted"/>
<dbReference type="KEGG" id="fcy:FRACYDRAFT_270340"/>
<feature type="region of interest" description="Disordered" evidence="1">
    <location>
        <begin position="194"/>
        <end position="213"/>
    </location>
</feature>
<feature type="non-terminal residue" evidence="2">
    <location>
        <position position="213"/>
    </location>
</feature>
<gene>
    <name evidence="2" type="ORF">FRACYDRAFT_270340</name>
</gene>
<protein>
    <submittedName>
        <fullName evidence="2">Uncharacterized protein</fullName>
    </submittedName>
</protein>
<name>A0A1E7F4X5_9STRA</name>
<dbReference type="AlphaFoldDB" id="A0A1E7F4X5"/>
<dbReference type="EMBL" id="KV784363">
    <property type="protein sequence ID" value="OEU13045.1"/>
    <property type="molecule type" value="Genomic_DNA"/>
</dbReference>
<sequence>MVIIRKRSSSSSRSKSCRCWCNCNSNSNKLHVLVTTVLILLTTNVRFTIGQNNTEAPTAESVDWDYENIVALRWAIQNPPTVDYEQLQFDIHFTVSDYIQADKHVRYDIYSSIDCGDVNDLITNNDIMETSVTEDDTTPGMGIDPNSQRIVTISNSLVTTNITQSNSYTSQGEGTADAFISHCVRFSLWNGEGPNDPNSTEINHQATSIKLSL</sequence>